<feature type="transmembrane region" description="Helical" evidence="1">
    <location>
        <begin position="20"/>
        <end position="45"/>
    </location>
</feature>
<accession>A0A0A1F9T1</accession>
<protein>
    <submittedName>
        <fullName evidence="2">Uncharacterized protein</fullName>
    </submittedName>
</protein>
<organism evidence="2 3">
    <name type="scientific">Collimonas arenae</name>
    <dbReference type="NCBI Taxonomy" id="279058"/>
    <lineage>
        <taxon>Bacteria</taxon>
        <taxon>Pseudomonadati</taxon>
        <taxon>Pseudomonadota</taxon>
        <taxon>Betaproteobacteria</taxon>
        <taxon>Burkholderiales</taxon>
        <taxon>Oxalobacteraceae</taxon>
        <taxon>Collimonas</taxon>
    </lineage>
</organism>
<keyword evidence="3" id="KW-1185">Reference proteome</keyword>
<dbReference type="Proteomes" id="UP000030302">
    <property type="component" value="Chromosome"/>
</dbReference>
<name>A0A0A1F9T1_9BURK</name>
<evidence type="ECO:0000313" key="2">
    <source>
        <dbReference type="EMBL" id="AIY40545.1"/>
    </source>
</evidence>
<evidence type="ECO:0000313" key="3">
    <source>
        <dbReference type="Proteomes" id="UP000030302"/>
    </source>
</evidence>
<keyword evidence="1" id="KW-1133">Transmembrane helix</keyword>
<proteinExistence type="predicted"/>
<reference evidence="3" key="1">
    <citation type="journal article" date="2014" name="Soil Biol. Biochem.">
        <title>Structure and function of bacterial communities in ageing soils: Insights from the Mendocino ecological staircase.</title>
        <authorList>
            <person name="Uroz S."/>
            <person name="Tech J.J."/>
            <person name="Sawaya N.A."/>
            <person name="Frey-Klett P."/>
            <person name="Leveau J.H.J."/>
        </authorList>
    </citation>
    <scope>NUCLEOTIDE SEQUENCE [LARGE SCALE GENOMIC DNA]</scope>
    <source>
        <strain evidence="3">Cal35</strain>
    </source>
</reference>
<gene>
    <name evidence="2" type="ORF">LT85_1387</name>
</gene>
<dbReference type="AlphaFoldDB" id="A0A0A1F9T1"/>
<dbReference type="HOGENOM" id="CLU_3006375_0_0_4"/>
<dbReference type="KEGG" id="care:LT85_1387"/>
<dbReference type="EMBL" id="CP009962">
    <property type="protein sequence ID" value="AIY40545.1"/>
    <property type="molecule type" value="Genomic_DNA"/>
</dbReference>
<evidence type="ECO:0000256" key="1">
    <source>
        <dbReference type="SAM" id="Phobius"/>
    </source>
</evidence>
<keyword evidence="1" id="KW-0472">Membrane</keyword>
<sequence length="56" mass="6273">MLALESTIAGLMASKFSHEVSFFIPWLIAMGAFAAGCVFLEKIFYDRVQFKLGRRG</sequence>
<keyword evidence="1" id="KW-0812">Transmembrane</keyword>